<dbReference type="GO" id="GO:0050136">
    <property type="term" value="F:NADH dehydrogenase (quinone) (non-electrogenic) activity"/>
    <property type="evidence" value="ECO:0007669"/>
    <property type="project" value="UniProtKB-EC"/>
</dbReference>
<dbReference type="InterPro" id="IPR011992">
    <property type="entry name" value="EF-hand-dom_pair"/>
</dbReference>
<dbReference type="PRINTS" id="PR00368">
    <property type="entry name" value="FADPNR"/>
</dbReference>
<evidence type="ECO:0000256" key="1">
    <source>
        <dbReference type="ARBA" id="ARBA00001974"/>
    </source>
</evidence>
<dbReference type="FunFam" id="3.50.50.100:FF:000002">
    <property type="entry name" value="External alternative NAD(P)H-ubiquinone oxidoreductase B1, mitochondrial"/>
    <property type="match status" value="1"/>
</dbReference>
<dbReference type="InterPro" id="IPR018247">
    <property type="entry name" value="EF_Hand_1_Ca_BS"/>
</dbReference>
<evidence type="ECO:0000256" key="4">
    <source>
        <dbReference type="ARBA" id="ARBA00005272"/>
    </source>
</evidence>
<sequence length="561" mass="62124">MTLLSSLGRASRSAPLASKLLLLGTLSGGSIVAYADANEEANKKEEHKKKKVVVLGTGWAGISFLKDLDITSYDVQVVSPQNYFAFTPLLPSVTCGTVEARSIVESVRNITKKKNGEIELWEADCFKIDHVNQKVHCRPVFKDDPEASQEFSLGYDYLIVAVGAQVNTFGTPGVLENCHFLKEVEDAQRIRRGVIDCFEKAILPGLTEEQRRRKLHFVIVGGGPTGVEFAAELHDFIIEDITKIYPSVKELVKITLIQSGDHILNTSFAEQKFTRDGIDVQTGMRVMSVTDKDITVKVKSSGELVSIPHGLILWSTGVGTRPVISDFMEQVGQGGRRAVATNEWLQVTGCENVYAVGDCASIAQRKILGDIANIFKAADADNSGTLTMEELEGVVDDIIVRYPQVELYLKSKHMRHINDLLADSEGNARKEVDIEAFKLALSEADSQMKTLPATAQVAAQQGAYLAKCFNRMEQCKELPEGPKRFRTGGHHQFRPFQYKHFGQFAPLGGDQAAAELPGDWVSAGKSAQWLWYSVYASWRTRALVVSDWTRRYIFGRDSSRI</sequence>
<evidence type="ECO:0000256" key="11">
    <source>
        <dbReference type="ARBA" id="ARBA00022946"/>
    </source>
</evidence>
<dbReference type="InterPro" id="IPR036188">
    <property type="entry name" value="FAD/NAD-bd_sf"/>
</dbReference>
<evidence type="ECO:0000256" key="3">
    <source>
        <dbReference type="ARBA" id="ARBA00004275"/>
    </source>
</evidence>
<dbReference type="PANTHER" id="PTHR43706:SF3">
    <property type="entry name" value="EXTERNAL ALTERNATIVE NAD(P)H-UBIQUINONE OXIDOREDUCTASE B1, MITOCHONDRIAL"/>
    <property type="match status" value="1"/>
</dbReference>
<organism evidence="20 21">
    <name type="scientific">Arabidopsis thaliana</name>
    <name type="common">Mouse-ear cress</name>
    <dbReference type="NCBI Taxonomy" id="3702"/>
    <lineage>
        <taxon>Eukaryota</taxon>
        <taxon>Viridiplantae</taxon>
        <taxon>Streptophyta</taxon>
        <taxon>Embryophyta</taxon>
        <taxon>Tracheophyta</taxon>
        <taxon>Spermatophyta</taxon>
        <taxon>Magnoliopsida</taxon>
        <taxon>eudicotyledons</taxon>
        <taxon>Gunneridae</taxon>
        <taxon>Pentapetalae</taxon>
        <taxon>rosids</taxon>
        <taxon>malvids</taxon>
        <taxon>Brassicales</taxon>
        <taxon>Brassicaceae</taxon>
        <taxon>Camelineae</taxon>
        <taxon>Arabidopsis</taxon>
    </lineage>
</organism>
<dbReference type="AlphaFoldDB" id="A0A7G2F182"/>
<keyword evidence="7" id="KW-0999">Mitochondrion inner membrane</keyword>
<name>A0A7G2F182_ARATH</name>
<feature type="domain" description="EF-hand" evidence="19">
    <location>
        <begin position="366"/>
        <end position="401"/>
    </location>
</feature>
<dbReference type="EMBL" id="LR881469">
    <property type="protein sequence ID" value="CAD5329327.1"/>
    <property type="molecule type" value="Genomic_DNA"/>
</dbReference>
<protein>
    <recommendedName>
        <fullName evidence="5">NADH:ubiquinone reductase (non-electrogenic)</fullName>
        <ecNumber evidence="5">1.6.5.9</ecNumber>
    </recommendedName>
</protein>
<feature type="chain" id="PRO_5029001566" description="NADH:ubiquinone reductase (non-electrogenic)" evidence="18">
    <location>
        <begin position="38"/>
        <end position="561"/>
    </location>
</feature>
<dbReference type="Proteomes" id="UP000516314">
    <property type="component" value="Chromosome 4"/>
</dbReference>
<evidence type="ECO:0000256" key="5">
    <source>
        <dbReference type="ARBA" id="ARBA00012637"/>
    </source>
</evidence>
<reference evidence="20 21" key="1">
    <citation type="submission" date="2020-09" db="EMBL/GenBank/DDBJ databases">
        <authorList>
            <person name="Ashkenazy H."/>
        </authorList>
    </citation>
    <scope>NUCLEOTIDE SEQUENCE [LARGE SCALE GENOMIC DNA]</scope>
    <source>
        <strain evidence="21">cv. Cdm-0</strain>
    </source>
</reference>
<feature type="signal peptide" evidence="18">
    <location>
        <begin position="1"/>
        <end position="37"/>
    </location>
</feature>
<keyword evidence="14" id="KW-0496">Mitochondrion</keyword>
<dbReference type="GO" id="GO:0005509">
    <property type="term" value="F:calcium ion binding"/>
    <property type="evidence" value="ECO:0007669"/>
    <property type="project" value="InterPro"/>
</dbReference>
<evidence type="ECO:0000256" key="9">
    <source>
        <dbReference type="ARBA" id="ARBA00022837"/>
    </source>
</evidence>
<evidence type="ECO:0000256" key="2">
    <source>
        <dbReference type="ARBA" id="ARBA00004137"/>
    </source>
</evidence>
<evidence type="ECO:0000256" key="7">
    <source>
        <dbReference type="ARBA" id="ARBA00022792"/>
    </source>
</evidence>
<dbReference type="InterPro" id="IPR045024">
    <property type="entry name" value="NDH-2"/>
</dbReference>
<keyword evidence="13" id="KW-0520">NAD</keyword>
<accession>A0A7G2F182</accession>
<comment type="cofactor">
    <cofactor evidence="1">
        <name>FAD</name>
        <dbReference type="ChEBI" id="CHEBI:57692"/>
    </cofactor>
</comment>
<dbReference type="GO" id="GO:0005777">
    <property type="term" value="C:peroxisome"/>
    <property type="evidence" value="ECO:0007669"/>
    <property type="project" value="UniProtKB-SubCell"/>
</dbReference>
<keyword evidence="15" id="KW-0576">Peroxisome</keyword>
<keyword evidence="6" id="KW-0285">Flavoprotein</keyword>
<keyword evidence="11" id="KW-0809">Transit peptide</keyword>
<dbReference type="PROSITE" id="PS00018">
    <property type="entry name" value="EF_HAND_1"/>
    <property type="match status" value="1"/>
</dbReference>
<dbReference type="EC" id="1.6.5.9" evidence="5"/>
<evidence type="ECO:0000256" key="13">
    <source>
        <dbReference type="ARBA" id="ARBA00023027"/>
    </source>
</evidence>
<comment type="subcellular location">
    <subcellularLocation>
        <location evidence="2">Mitochondrion inner membrane</location>
        <topology evidence="2">Peripheral membrane protein</topology>
        <orientation evidence="2">Intermembrane side</orientation>
    </subcellularLocation>
    <subcellularLocation>
        <location evidence="3">Peroxisome</location>
    </subcellularLocation>
</comment>
<dbReference type="InterPro" id="IPR002048">
    <property type="entry name" value="EF_hand_dom"/>
</dbReference>
<keyword evidence="7" id="KW-0472">Membrane</keyword>
<keyword evidence="12" id="KW-0560">Oxidoreductase</keyword>
<proteinExistence type="inferred from homology"/>
<dbReference type="PROSITE" id="PS50222">
    <property type="entry name" value="EF_HAND_2"/>
    <property type="match status" value="1"/>
</dbReference>
<evidence type="ECO:0000313" key="20">
    <source>
        <dbReference type="EMBL" id="CAD5329327.1"/>
    </source>
</evidence>
<dbReference type="Pfam" id="PF22366">
    <property type="entry name" value="NDH2_C"/>
    <property type="match status" value="1"/>
</dbReference>
<keyword evidence="9" id="KW-0106">Calcium</keyword>
<dbReference type="PRINTS" id="PR00469">
    <property type="entry name" value="PNDRDTASEII"/>
</dbReference>
<evidence type="ECO:0000259" key="19">
    <source>
        <dbReference type="PROSITE" id="PS50222"/>
    </source>
</evidence>
<keyword evidence="8" id="KW-0274">FAD</keyword>
<dbReference type="Pfam" id="PF07992">
    <property type="entry name" value="Pyr_redox_2"/>
    <property type="match status" value="1"/>
</dbReference>
<dbReference type="Gene3D" id="3.50.50.100">
    <property type="match status" value="2"/>
</dbReference>
<evidence type="ECO:0000256" key="15">
    <source>
        <dbReference type="ARBA" id="ARBA00023140"/>
    </source>
</evidence>
<evidence type="ECO:0000256" key="12">
    <source>
        <dbReference type="ARBA" id="ARBA00023002"/>
    </source>
</evidence>
<gene>
    <name evidence="20" type="ORF">AT9943_LOCUS16925</name>
</gene>
<evidence type="ECO:0000256" key="17">
    <source>
        <dbReference type="ARBA" id="ARBA00049010"/>
    </source>
</evidence>
<dbReference type="InterPro" id="IPR054585">
    <property type="entry name" value="NDH2-like_C"/>
</dbReference>
<comment type="catalytic activity">
    <reaction evidence="17">
        <text>a ubiquinone + NADH + H(+) = a ubiquinol + NAD(+)</text>
        <dbReference type="Rhea" id="RHEA:23152"/>
        <dbReference type="Rhea" id="RHEA-COMP:9565"/>
        <dbReference type="Rhea" id="RHEA-COMP:9566"/>
        <dbReference type="ChEBI" id="CHEBI:15378"/>
        <dbReference type="ChEBI" id="CHEBI:16389"/>
        <dbReference type="ChEBI" id="CHEBI:17976"/>
        <dbReference type="ChEBI" id="CHEBI:57540"/>
        <dbReference type="ChEBI" id="CHEBI:57945"/>
    </reaction>
</comment>
<evidence type="ECO:0000256" key="16">
    <source>
        <dbReference type="ARBA" id="ARBA00047599"/>
    </source>
</evidence>
<evidence type="ECO:0000256" key="14">
    <source>
        <dbReference type="ARBA" id="ARBA00023128"/>
    </source>
</evidence>
<dbReference type="GO" id="GO:0005743">
    <property type="term" value="C:mitochondrial inner membrane"/>
    <property type="evidence" value="ECO:0007669"/>
    <property type="project" value="UniProtKB-SubCell"/>
</dbReference>
<keyword evidence="10" id="KW-0521">NADP</keyword>
<dbReference type="SUPFAM" id="SSF51905">
    <property type="entry name" value="FAD/NAD(P)-binding domain"/>
    <property type="match status" value="2"/>
</dbReference>
<keyword evidence="18" id="KW-0732">Signal</keyword>
<comment type="catalytic activity">
    <reaction evidence="16">
        <text>a quinone + NADH + H(+) = a quinol + NAD(+)</text>
        <dbReference type="Rhea" id="RHEA:46160"/>
        <dbReference type="ChEBI" id="CHEBI:15378"/>
        <dbReference type="ChEBI" id="CHEBI:24646"/>
        <dbReference type="ChEBI" id="CHEBI:57540"/>
        <dbReference type="ChEBI" id="CHEBI:57945"/>
        <dbReference type="ChEBI" id="CHEBI:132124"/>
        <dbReference type="EC" id="1.6.5.9"/>
    </reaction>
</comment>
<evidence type="ECO:0000256" key="8">
    <source>
        <dbReference type="ARBA" id="ARBA00022827"/>
    </source>
</evidence>
<dbReference type="InterPro" id="IPR023753">
    <property type="entry name" value="FAD/NAD-binding_dom"/>
</dbReference>
<evidence type="ECO:0000256" key="10">
    <source>
        <dbReference type="ARBA" id="ARBA00022857"/>
    </source>
</evidence>
<evidence type="ECO:0000256" key="18">
    <source>
        <dbReference type="SAM" id="SignalP"/>
    </source>
</evidence>
<evidence type="ECO:0000313" key="21">
    <source>
        <dbReference type="Proteomes" id="UP000516314"/>
    </source>
</evidence>
<comment type="similarity">
    <text evidence="4">Belongs to the NADH dehydrogenase family.</text>
</comment>
<evidence type="ECO:0000256" key="6">
    <source>
        <dbReference type="ARBA" id="ARBA00022630"/>
    </source>
</evidence>
<dbReference type="PANTHER" id="PTHR43706">
    <property type="entry name" value="NADH DEHYDROGENASE"/>
    <property type="match status" value="1"/>
</dbReference>
<dbReference type="SUPFAM" id="SSF47473">
    <property type="entry name" value="EF-hand"/>
    <property type="match status" value="1"/>
</dbReference>